<sequence length="548" mass="63691">MASDAAEPPPKLQKSTPLTIEEFLTLMASPQYKDALQAAIDNSLKNHFNPVIEKLEKEVEMLNDKLKKVEGELAEYDKKISELNNYIKQGQLSQPGSPTTAEEMERKRSIVIINIPEVGNSSREKWSWDNQCLSKVLHFLDIASPPVSFYRLGRPDGNRPRLMKVVFPRSLDQKICYKNQRARLFLPPDYKNTDYVLLKSMLMNANWSNILGVNGDPNQMYDDFLAYIKMTYEACVPWQEICSDSGFLPDYLIAFRNLVNHNFLIADKSRSESDFKNYIILARRFRKKLSKFRRKAELNKLIAKGASKFSHFAKILLKQRRSELPDFLNKEGILLTDKTDKHDWKKVRWIWISCHYAYVFLTAIPCYWFFPDQKLAVRRIFETLPCLPRYIYEAPVFVLAENFLYHLVVMDTFITICTLEVIAMVSYMSCTIVQQLKVKKLSQKTYEMQKNFLSALLLQVSIPLMTIILPIIPWLYLIVESVYKQWIVNIGILFLTSHGCLATIVMMIAHRPYREAILTMVRKKPIVKVDNSRKIISAARNQLSDIHS</sequence>
<dbReference type="EMBL" id="GL379812">
    <property type="protein sequence ID" value="EGT44190.1"/>
    <property type="molecule type" value="Genomic_DNA"/>
</dbReference>
<dbReference type="InterPro" id="IPR019422">
    <property type="entry name" value="7TM_GPCR_serpentine_rcpt_Srh"/>
</dbReference>
<organism evidence="4">
    <name type="scientific">Caenorhabditis brenneri</name>
    <name type="common">Nematode worm</name>
    <dbReference type="NCBI Taxonomy" id="135651"/>
    <lineage>
        <taxon>Eukaryota</taxon>
        <taxon>Metazoa</taxon>
        <taxon>Ecdysozoa</taxon>
        <taxon>Nematoda</taxon>
        <taxon>Chromadorea</taxon>
        <taxon>Rhabditida</taxon>
        <taxon>Rhabditina</taxon>
        <taxon>Rhabditomorpha</taxon>
        <taxon>Rhabditoidea</taxon>
        <taxon>Rhabditidae</taxon>
        <taxon>Peloderinae</taxon>
        <taxon>Caenorhabditis</taxon>
    </lineage>
</organism>
<dbReference type="PANTHER" id="PTHR46891">
    <property type="entry name" value="SERPENTINE RECEPTOR, CLASS H-RELATED"/>
    <property type="match status" value="1"/>
</dbReference>
<evidence type="ECO:0000313" key="4">
    <source>
        <dbReference type="Proteomes" id="UP000008068"/>
    </source>
</evidence>
<evidence type="ECO:0000256" key="2">
    <source>
        <dbReference type="SAM" id="Phobius"/>
    </source>
</evidence>
<reference evidence="4" key="1">
    <citation type="submission" date="2011-07" db="EMBL/GenBank/DDBJ databases">
        <authorList>
            <consortium name="Caenorhabditis brenneri Sequencing and Analysis Consortium"/>
            <person name="Wilson R.K."/>
        </authorList>
    </citation>
    <scope>NUCLEOTIDE SEQUENCE [LARGE SCALE GENOMIC DNA]</scope>
    <source>
        <strain evidence="4">PB2801</strain>
    </source>
</reference>
<evidence type="ECO:0000256" key="1">
    <source>
        <dbReference type="SAM" id="Coils"/>
    </source>
</evidence>
<dbReference type="InParanoid" id="G0MU48"/>
<keyword evidence="2" id="KW-0472">Membrane</keyword>
<keyword evidence="4" id="KW-1185">Reference proteome</keyword>
<dbReference type="Pfam" id="PF10318">
    <property type="entry name" value="7TM_GPCR_Srh"/>
    <property type="match status" value="1"/>
</dbReference>
<accession>G0MU48</accession>
<keyword evidence="2" id="KW-0812">Transmembrane</keyword>
<feature type="transmembrane region" description="Helical" evidence="2">
    <location>
        <begin position="453"/>
        <end position="474"/>
    </location>
</feature>
<feature type="transmembrane region" description="Helical" evidence="2">
    <location>
        <begin position="349"/>
        <end position="370"/>
    </location>
</feature>
<feature type="coiled-coil region" evidence="1">
    <location>
        <begin position="52"/>
        <end position="86"/>
    </location>
</feature>
<gene>
    <name evidence="3" type="ORF">CAEBREN_20012</name>
</gene>
<dbReference type="Proteomes" id="UP000008068">
    <property type="component" value="Unassembled WGS sequence"/>
</dbReference>
<dbReference type="eggNOG" id="KOG1075">
    <property type="taxonomic scope" value="Eukaryota"/>
</dbReference>
<protein>
    <submittedName>
        <fullName evidence="3">Uncharacterized protein</fullName>
    </submittedName>
</protein>
<keyword evidence="1" id="KW-0175">Coiled coil</keyword>
<proteinExistence type="predicted"/>
<feature type="transmembrane region" description="Helical" evidence="2">
    <location>
        <begin position="486"/>
        <end position="509"/>
    </location>
</feature>
<keyword evidence="2" id="KW-1133">Transmembrane helix</keyword>
<evidence type="ECO:0000313" key="3">
    <source>
        <dbReference type="EMBL" id="EGT44190.1"/>
    </source>
</evidence>
<name>G0MU48_CAEBE</name>
<dbReference type="AlphaFoldDB" id="G0MU48"/>
<dbReference type="SUPFAM" id="SSF81321">
    <property type="entry name" value="Family A G protein-coupled receptor-like"/>
    <property type="match status" value="1"/>
</dbReference>
<dbReference type="HOGENOM" id="CLU_497172_0_0_1"/>
<dbReference type="OrthoDB" id="5876215at2759"/>
<feature type="transmembrane region" description="Helical" evidence="2">
    <location>
        <begin position="413"/>
        <end position="433"/>
    </location>
</feature>